<dbReference type="Pfam" id="PF04545">
    <property type="entry name" value="Sigma70_r4"/>
    <property type="match status" value="1"/>
</dbReference>
<feature type="domain" description="RNA polymerase sigma-70 region 4" evidence="3">
    <location>
        <begin position="118"/>
        <end position="167"/>
    </location>
</feature>
<dbReference type="GO" id="GO:0006352">
    <property type="term" value="P:DNA-templated transcription initiation"/>
    <property type="evidence" value="ECO:0007669"/>
    <property type="project" value="InterPro"/>
</dbReference>
<evidence type="ECO:0000259" key="3">
    <source>
        <dbReference type="Pfam" id="PF04545"/>
    </source>
</evidence>
<proteinExistence type="predicted"/>
<dbReference type="Gene3D" id="1.10.10.10">
    <property type="entry name" value="Winged helix-like DNA-binding domain superfamily/Winged helix DNA-binding domain"/>
    <property type="match status" value="1"/>
</dbReference>
<evidence type="ECO:0000313" key="4">
    <source>
        <dbReference type="EMBL" id="RHN16139.1"/>
    </source>
</evidence>
<evidence type="ECO:0000259" key="2">
    <source>
        <dbReference type="Pfam" id="PF03118"/>
    </source>
</evidence>
<dbReference type="InterPro" id="IPR011260">
    <property type="entry name" value="RNAP_asu_C"/>
</dbReference>
<protein>
    <submittedName>
        <fullName evidence="4">Uncharacterized protein</fullName>
    </submittedName>
</protein>
<evidence type="ECO:0000256" key="1">
    <source>
        <dbReference type="SAM" id="Coils"/>
    </source>
</evidence>
<reference evidence="4 5" key="1">
    <citation type="submission" date="2018-08" db="EMBL/GenBank/DDBJ databases">
        <title>A genome reference for cultivated species of the human gut microbiota.</title>
        <authorList>
            <person name="Zou Y."/>
            <person name="Xue W."/>
            <person name="Luo G."/>
        </authorList>
    </citation>
    <scope>NUCLEOTIDE SEQUENCE [LARGE SCALE GENOMIC DNA]</scope>
    <source>
        <strain evidence="4 5">AF31-17AC</strain>
    </source>
</reference>
<dbReference type="Proteomes" id="UP000283700">
    <property type="component" value="Unassembled WGS sequence"/>
</dbReference>
<feature type="coiled-coil region" evidence="1">
    <location>
        <begin position="5"/>
        <end position="32"/>
    </location>
</feature>
<dbReference type="InterPro" id="IPR036388">
    <property type="entry name" value="WH-like_DNA-bd_sf"/>
</dbReference>
<organism evidence="4 5">
    <name type="scientific">Anaerobutyricum hallii</name>
    <dbReference type="NCBI Taxonomy" id="39488"/>
    <lineage>
        <taxon>Bacteria</taxon>
        <taxon>Bacillati</taxon>
        <taxon>Bacillota</taxon>
        <taxon>Clostridia</taxon>
        <taxon>Lachnospirales</taxon>
        <taxon>Lachnospiraceae</taxon>
        <taxon>Anaerobutyricum</taxon>
    </lineage>
</organism>
<sequence>MAGRKNTNKEKIEKAKKELETLSAILGEILDDAMTQTEAARKLGITPQEFRHETIGNFTNYVKKKNILTEDDILTYLKDMETPLDRIAKDMFNITDKNKLLIIEIDDPDDFIYVMKETLTEKQFYVMSLRYGFDEEPMTYQKIGERIGTQKEWVRQIINKSLRKLRHPSCSRRLFPNYPKYTKALQTYKTTERIYLTMENEYINASTECKRMLHNIELAKTTPELKEQFEKLFYLEDIPEIPDEWIASFHDLHITSVYDYLSADENKIKEMQDICPGFSVTEMEKILDIKPPITRKEFVCCMRFPLTETEISTRTFNALRRSGINTLGQLTQLTESDLKKVRNLGPKCCEEIKELLEKYNLQLLEK</sequence>
<evidence type="ECO:0000313" key="5">
    <source>
        <dbReference type="Proteomes" id="UP000283700"/>
    </source>
</evidence>
<gene>
    <name evidence="4" type="ORF">DWZ29_03260</name>
</gene>
<dbReference type="GO" id="GO:0003899">
    <property type="term" value="F:DNA-directed RNA polymerase activity"/>
    <property type="evidence" value="ECO:0007669"/>
    <property type="project" value="InterPro"/>
</dbReference>
<dbReference type="InterPro" id="IPR013324">
    <property type="entry name" value="RNA_pol_sigma_r3/r4-like"/>
</dbReference>
<dbReference type="InterPro" id="IPR050239">
    <property type="entry name" value="Sigma-70_RNA_pol_init_factors"/>
</dbReference>
<dbReference type="GO" id="GO:0003677">
    <property type="term" value="F:DNA binding"/>
    <property type="evidence" value="ECO:0007669"/>
    <property type="project" value="InterPro"/>
</dbReference>
<feature type="domain" description="RNA polymerase alpha subunit C-terminal" evidence="2">
    <location>
        <begin position="306"/>
        <end position="358"/>
    </location>
</feature>
<dbReference type="PANTHER" id="PTHR30603">
    <property type="entry name" value="RNA POLYMERASE SIGMA FACTOR RPO"/>
    <property type="match status" value="1"/>
</dbReference>
<dbReference type="SUPFAM" id="SSF47789">
    <property type="entry name" value="C-terminal domain of RNA polymerase alpha subunit"/>
    <property type="match status" value="1"/>
</dbReference>
<dbReference type="SUPFAM" id="SSF88659">
    <property type="entry name" value="Sigma3 and sigma4 domains of RNA polymerase sigma factors"/>
    <property type="match status" value="1"/>
</dbReference>
<dbReference type="InterPro" id="IPR000943">
    <property type="entry name" value="RNA_pol_sigma70"/>
</dbReference>
<dbReference type="PANTHER" id="PTHR30603:SF60">
    <property type="entry name" value="RNA POLYMERASE SIGMA FACTOR RPOD"/>
    <property type="match status" value="1"/>
</dbReference>
<dbReference type="RefSeq" id="WP_118485657.1">
    <property type="nucleotide sequence ID" value="NZ_QRQO01000006.1"/>
</dbReference>
<dbReference type="GO" id="GO:0003700">
    <property type="term" value="F:DNA-binding transcription factor activity"/>
    <property type="evidence" value="ECO:0007669"/>
    <property type="project" value="InterPro"/>
</dbReference>
<dbReference type="AlphaFoldDB" id="A0A415UDF4"/>
<dbReference type="Gene3D" id="1.10.150.20">
    <property type="entry name" value="5' to 3' exonuclease, C-terminal subdomain"/>
    <property type="match status" value="1"/>
</dbReference>
<dbReference type="PRINTS" id="PR00046">
    <property type="entry name" value="SIGMA70FCT"/>
</dbReference>
<comment type="caution">
    <text evidence="4">The sequence shown here is derived from an EMBL/GenBank/DDBJ whole genome shotgun (WGS) entry which is preliminary data.</text>
</comment>
<dbReference type="EMBL" id="QRQO01000006">
    <property type="protein sequence ID" value="RHN16139.1"/>
    <property type="molecule type" value="Genomic_DNA"/>
</dbReference>
<accession>A0A415UDF4</accession>
<name>A0A415UDF4_9FIRM</name>
<dbReference type="InterPro" id="IPR007630">
    <property type="entry name" value="RNA_pol_sigma70_r4"/>
</dbReference>
<dbReference type="Pfam" id="PF03118">
    <property type="entry name" value="RNA_pol_A_CTD"/>
    <property type="match status" value="1"/>
</dbReference>
<keyword evidence="1" id="KW-0175">Coiled coil</keyword>